<evidence type="ECO:0000313" key="2">
    <source>
        <dbReference type="Proteomes" id="UP001153461"/>
    </source>
</evidence>
<dbReference type="AlphaFoldDB" id="A0A9W4HG69"/>
<sequence>MSSPESLIRPEWTTATLNQSPESPLNIVDVGPSRWAIVSKVQELTNIMSQRDVTNGLGPVYVTEKFLCYPIGSSNTLAFMRVYKQVPIAGTEFKKASIRATQAVMTYEPTELTTLKSLQEKGCNVIPRLLEYQCDQQDEDDTGRVPRYEKLLGLLIFGARRDPAQVPRGLQVKACGYCLCPGINKIIYHRPTQMIHLSGFSSPFRTEGTQWSDRTYVSYSLVRPPTAMDQIFPITSVDLKYDDKGWRW</sequence>
<dbReference type="EMBL" id="CAJVNV010000055">
    <property type="protein sequence ID" value="CAG8001154.1"/>
    <property type="molecule type" value="Genomic_DNA"/>
</dbReference>
<name>A0A9W4HG69_PENNA</name>
<protein>
    <submittedName>
        <fullName evidence="1">Uncharacterized protein</fullName>
    </submittedName>
</protein>
<accession>A0A9W4HG69</accession>
<dbReference type="Proteomes" id="UP001153461">
    <property type="component" value="Unassembled WGS sequence"/>
</dbReference>
<proteinExistence type="predicted"/>
<reference evidence="1" key="1">
    <citation type="submission" date="2021-07" db="EMBL/GenBank/DDBJ databases">
        <authorList>
            <person name="Branca A.L. A."/>
        </authorList>
    </citation>
    <scope>NUCLEOTIDE SEQUENCE</scope>
</reference>
<gene>
    <name evidence="1" type="ORF">PNAL_LOCUS1884</name>
</gene>
<organism evidence="1 2">
    <name type="scientific">Penicillium nalgiovense</name>
    <dbReference type="NCBI Taxonomy" id="60175"/>
    <lineage>
        <taxon>Eukaryota</taxon>
        <taxon>Fungi</taxon>
        <taxon>Dikarya</taxon>
        <taxon>Ascomycota</taxon>
        <taxon>Pezizomycotina</taxon>
        <taxon>Eurotiomycetes</taxon>
        <taxon>Eurotiomycetidae</taxon>
        <taxon>Eurotiales</taxon>
        <taxon>Aspergillaceae</taxon>
        <taxon>Penicillium</taxon>
    </lineage>
</organism>
<comment type="caution">
    <text evidence="1">The sequence shown here is derived from an EMBL/GenBank/DDBJ whole genome shotgun (WGS) entry which is preliminary data.</text>
</comment>
<evidence type="ECO:0000313" key="1">
    <source>
        <dbReference type="EMBL" id="CAG8001154.1"/>
    </source>
</evidence>
<dbReference type="OrthoDB" id="2735536at2759"/>